<evidence type="ECO:0000313" key="3">
    <source>
        <dbReference type="Proteomes" id="UP000677687"/>
    </source>
</evidence>
<evidence type="ECO:0000313" key="2">
    <source>
        <dbReference type="EMBL" id="MBS3057080.1"/>
    </source>
</evidence>
<feature type="transmembrane region" description="Helical" evidence="1">
    <location>
        <begin position="12"/>
        <end position="35"/>
    </location>
</feature>
<proteinExistence type="predicted"/>
<protein>
    <submittedName>
        <fullName evidence="2">Uncharacterized protein</fullName>
    </submittedName>
</protein>
<dbReference type="EMBL" id="JAGVWD010000006">
    <property type="protein sequence ID" value="MBS3057080.1"/>
    <property type="molecule type" value="Genomic_DNA"/>
</dbReference>
<organism evidence="2 3">
    <name type="scientific">Candidatus Iainarchaeum sp</name>
    <dbReference type="NCBI Taxonomy" id="3101447"/>
    <lineage>
        <taxon>Archaea</taxon>
        <taxon>Candidatus Iainarchaeota</taxon>
        <taxon>Candidatus Iainarchaeia</taxon>
        <taxon>Candidatus Iainarchaeales</taxon>
        <taxon>Candidatus Iainarchaeaceae</taxon>
        <taxon>Candidatus Iainarchaeum</taxon>
    </lineage>
</organism>
<keyword evidence="1" id="KW-1133">Transmembrane helix</keyword>
<comment type="caution">
    <text evidence="2">The sequence shown here is derived from an EMBL/GenBank/DDBJ whole genome shotgun (WGS) entry which is preliminary data.</text>
</comment>
<sequence length="266" mass="29284">MQKFKLNSRGQAAITDALFFLLIVSALATLLFLFINQYGIMVSDEVKRSYGTDYASSALKTILYGSVPRNSGEKLADAETQEIDYLLAAIKEDYAYAKDDGKQRLSPEMQKTLHSNISAIMRPLSEQFDYLFYVYRIDSPSDADEFAYLLLHMSRCKAEIGASELCPEGEAVHLDYLCSPKARTSGQSAVPPTLDVLTMLIPNSAQSVSSILLSKISDSESSPKTVPARTAIMLWPAVYLKQNETGDFASAPWNCCDASKDDCPAP</sequence>
<dbReference type="Proteomes" id="UP000677687">
    <property type="component" value="Unassembled WGS sequence"/>
</dbReference>
<evidence type="ECO:0000256" key="1">
    <source>
        <dbReference type="SAM" id="Phobius"/>
    </source>
</evidence>
<keyword evidence="1" id="KW-0812">Transmembrane</keyword>
<accession>A0A8T4KW08</accession>
<reference evidence="2" key="2">
    <citation type="submission" date="2021-05" db="EMBL/GenBank/DDBJ databases">
        <title>Protein family content uncovers lineage relationships and bacterial pathway maintenance mechanisms in DPANN archaea.</title>
        <authorList>
            <person name="Castelle C.J."/>
            <person name="Meheust R."/>
            <person name="Jaffe A.L."/>
            <person name="Seitz K."/>
            <person name="Gong X."/>
            <person name="Baker B.J."/>
            <person name="Banfield J.F."/>
        </authorList>
    </citation>
    <scope>NUCLEOTIDE SEQUENCE</scope>
    <source>
        <strain evidence="2">RIFCSPHIGHO2_01_FULL_AR10_44_11</strain>
    </source>
</reference>
<gene>
    <name evidence="2" type="ORF">J4415_00455</name>
</gene>
<dbReference type="AlphaFoldDB" id="A0A8T4KW08"/>
<reference evidence="2" key="1">
    <citation type="submission" date="2021-03" db="EMBL/GenBank/DDBJ databases">
        <authorList>
            <person name="Jaffe A."/>
        </authorList>
    </citation>
    <scope>NUCLEOTIDE SEQUENCE</scope>
    <source>
        <strain evidence="2">RIFCSPHIGHO2_01_FULL_AR10_44_11</strain>
    </source>
</reference>
<name>A0A8T4KW08_9ARCH</name>
<keyword evidence="1" id="KW-0472">Membrane</keyword>